<evidence type="ECO:0000313" key="6">
    <source>
        <dbReference type="Proteomes" id="UP001596548"/>
    </source>
</evidence>
<dbReference type="RefSeq" id="WP_378977276.1">
    <property type="nucleotide sequence ID" value="NZ_JBHTBJ010000058.1"/>
</dbReference>
<dbReference type="EMBL" id="JBHTBJ010000058">
    <property type="protein sequence ID" value="MFC7279701.1"/>
    <property type="molecule type" value="Genomic_DNA"/>
</dbReference>
<evidence type="ECO:0000256" key="3">
    <source>
        <dbReference type="ARBA" id="ARBA00023163"/>
    </source>
</evidence>
<dbReference type="InterPro" id="IPR050204">
    <property type="entry name" value="AraC_XylS_family_regulators"/>
</dbReference>
<dbReference type="PANTHER" id="PTHR46796">
    <property type="entry name" value="HTH-TYPE TRANSCRIPTIONAL ACTIVATOR RHAS-RELATED"/>
    <property type="match status" value="1"/>
</dbReference>
<feature type="domain" description="HTH araC/xylS-type" evidence="4">
    <location>
        <begin position="155"/>
        <end position="263"/>
    </location>
</feature>
<dbReference type="SMART" id="SM00342">
    <property type="entry name" value="HTH_ARAC"/>
    <property type="match status" value="1"/>
</dbReference>
<evidence type="ECO:0000256" key="2">
    <source>
        <dbReference type="ARBA" id="ARBA00023125"/>
    </source>
</evidence>
<keyword evidence="3" id="KW-0804">Transcription</keyword>
<dbReference type="PROSITE" id="PS01124">
    <property type="entry name" value="HTH_ARAC_FAMILY_2"/>
    <property type="match status" value="1"/>
</dbReference>
<dbReference type="Pfam" id="PF20240">
    <property type="entry name" value="DUF6597"/>
    <property type="match status" value="1"/>
</dbReference>
<dbReference type="Proteomes" id="UP001596548">
    <property type="component" value="Unassembled WGS sequence"/>
</dbReference>
<gene>
    <name evidence="5" type="ORF">ACFQS1_37570</name>
</gene>
<comment type="caution">
    <text evidence="5">The sequence shown here is derived from an EMBL/GenBank/DDBJ whole genome shotgun (WGS) entry which is preliminary data.</text>
</comment>
<keyword evidence="2" id="KW-0238">DNA-binding</keyword>
<protein>
    <submittedName>
        <fullName evidence="5">DUF6597 domain-containing transcriptional factor</fullName>
    </submittedName>
</protein>
<dbReference type="InterPro" id="IPR018060">
    <property type="entry name" value="HTH_AraC"/>
</dbReference>
<evidence type="ECO:0000313" key="5">
    <source>
        <dbReference type="EMBL" id="MFC7279701.1"/>
    </source>
</evidence>
<dbReference type="Gene3D" id="1.10.10.60">
    <property type="entry name" value="Homeodomain-like"/>
    <property type="match status" value="1"/>
</dbReference>
<evidence type="ECO:0000259" key="4">
    <source>
        <dbReference type="PROSITE" id="PS01124"/>
    </source>
</evidence>
<evidence type="ECO:0000256" key="1">
    <source>
        <dbReference type="ARBA" id="ARBA00023015"/>
    </source>
</evidence>
<accession>A0ABW2I4A9</accession>
<dbReference type="PANTHER" id="PTHR46796:SF15">
    <property type="entry name" value="BLL1074 PROTEIN"/>
    <property type="match status" value="1"/>
</dbReference>
<dbReference type="Pfam" id="PF12833">
    <property type="entry name" value="HTH_18"/>
    <property type="match status" value="1"/>
</dbReference>
<keyword evidence="1" id="KW-0805">Transcription regulation</keyword>
<name>A0ABW2I4A9_9ACTN</name>
<organism evidence="5 6">
    <name type="scientific">Paractinoplanes rhizophilus</name>
    <dbReference type="NCBI Taxonomy" id="1416877"/>
    <lineage>
        <taxon>Bacteria</taxon>
        <taxon>Bacillati</taxon>
        <taxon>Actinomycetota</taxon>
        <taxon>Actinomycetes</taxon>
        <taxon>Micromonosporales</taxon>
        <taxon>Micromonosporaceae</taxon>
        <taxon>Paractinoplanes</taxon>
    </lineage>
</organism>
<reference evidence="6" key="1">
    <citation type="journal article" date="2019" name="Int. J. Syst. Evol. Microbiol.">
        <title>The Global Catalogue of Microorganisms (GCM) 10K type strain sequencing project: providing services to taxonomists for standard genome sequencing and annotation.</title>
        <authorList>
            <consortium name="The Broad Institute Genomics Platform"/>
            <consortium name="The Broad Institute Genome Sequencing Center for Infectious Disease"/>
            <person name="Wu L."/>
            <person name="Ma J."/>
        </authorList>
    </citation>
    <scope>NUCLEOTIDE SEQUENCE [LARGE SCALE GENOMIC DNA]</scope>
    <source>
        <strain evidence="6">XZYJT-10</strain>
    </source>
</reference>
<keyword evidence="6" id="KW-1185">Reference proteome</keyword>
<dbReference type="InterPro" id="IPR046532">
    <property type="entry name" value="DUF6597"/>
</dbReference>
<sequence>MTGDPFSDPAAGGQSYVERPPAPALRALVSSVWVQQVGRDAAPYVHRRIPNGAVELVCRVGSAPRVIGPLTEPLVEVIQPGTSVIGMRFVPGAFPVVAGQSAAEVVGLALDAEHLWGRSAAALGDAVGTAASAREALAAVQLHVHQLAGAAEPPDPLVAKVVRGLMPWRRVDVTALRASLHISETQLRRRCHTAVGLAPKTLHRMLRFQGFLALVQQAIAQGRAVTQDGLAPLALRAGYADQSHLTRECVRLTGVSPRVFVTETHQVCVCGHDHSASFAPVLRDGRG</sequence>
<proteinExistence type="predicted"/>